<accession>A0A1S6HSF1</accession>
<dbReference type="KEGG" id="spsw:Sps_03296"/>
<evidence type="ECO:0000256" key="1">
    <source>
        <dbReference type="SAM" id="SignalP"/>
    </source>
</evidence>
<dbReference type="Proteomes" id="UP000189545">
    <property type="component" value="Chromosome"/>
</dbReference>
<gene>
    <name evidence="2" type="ORF">Sps_03296</name>
</gene>
<evidence type="ECO:0000313" key="2">
    <source>
        <dbReference type="EMBL" id="AQS38432.1"/>
    </source>
</evidence>
<keyword evidence="3" id="KW-1185">Reference proteome</keyword>
<keyword evidence="1" id="KW-0732">Signal</keyword>
<protein>
    <recommendedName>
        <fullName evidence="4">DUF3857 domain-containing protein</fullName>
    </recommendedName>
</protein>
<organism evidence="2 3">
    <name type="scientific">Shewanella psychrophila</name>
    <dbReference type="NCBI Taxonomy" id="225848"/>
    <lineage>
        <taxon>Bacteria</taxon>
        <taxon>Pseudomonadati</taxon>
        <taxon>Pseudomonadota</taxon>
        <taxon>Gammaproteobacteria</taxon>
        <taxon>Alteromonadales</taxon>
        <taxon>Shewanellaceae</taxon>
        <taxon>Shewanella</taxon>
    </lineage>
</organism>
<evidence type="ECO:0008006" key="4">
    <source>
        <dbReference type="Google" id="ProtNLM"/>
    </source>
</evidence>
<name>A0A1S6HSF1_9GAMM</name>
<dbReference type="EMBL" id="CP014782">
    <property type="protein sequence ID" value="AQS38432.1"/>
    <property type="molecule type" value="Genomic_DNA"/>
</dbReference>
<evidence type="ECO:0000313" key="3">
    <source>
        <dbReference type="Proteomes" id="UP000189545"/>
    </source>
</evidence>
<dbReference type="OrthoDB" id="9146291at2"/>
<dbReference type="STRING" id="225848.Sps_03296"/>
<proteinExistence type="predicted"/>
<feature type="chain" id="PRO_5012413316" description="DUF3857 domain-containing protein" evidence="1">
    <location>
        <begin position="32"/>
        <end position="463"/>
    </location>
</feature>
<reference evidence="2 3" key="1">
    <citation type="submission" date="2016-03" db="EMBL/GenBank/DDBJ databases">
        <title>Complete genome sequence of Shewanella psychrophila WP2, a deep sea bacterium isolated from west Pacific sediment.</title>
        <authorList>
            <person name="Xu G."/>
            <person name="Jian H."/>
        </authorList>
    </citation>
    <scope>NUCLEOTIDE SEQUENCE [LARGE SCALE GENOMIC DNA]</scope>
    <source>
        <strain evidence="2 3">WP2</strain>
    </source>
</reference>
<feature type="signal peptide" evidence="1">
    <location>
        <begin position="1"/>
        <end position="31"/>
    </location>
</feature>
<sequence length="463" mass="52304">MNYAITNIINTHRLKWVSVFFLGICSLPVQALPQVKAQALDYEKPTSDVGGPRTCFWNRGPFSADPYINVAYPDANVFYWAATFTIPEGAKLQIDGEFAHARYQSLISYDEGGRPMDSVADYLVAPKLNNTNPYQAGADRQAEKRSYRIAVQTGMPPEIERGVMQRNVVRKSIYAPTYKKDQQLLIYRIYLPDEKTSITGGVPLPEPILTLSNGKTLKGQQACESLNVGQPLRIDPTALNIPAEQYVALRDQPDKPATWPASNPASWYIQYDREFLLSMYSGKKITAGRRSEGGFYPNLDNNYIRTIVNRKFGKVLVIRAKMPKVTKSFYGARQQQDADLRYWSICSNQSFANTRVTDCLFDEEVPLDAKGYYTIVVSREEDRPRNAKRQCGIAWLEMAADGDGLGDEDMAVVQIRNLLASPDFPHAVQKILKPGDEQSVMKEYFPKSRYMMPSMFEAVFPCI</sequence>
<dbReference type="AlphaFoldDB" id="A0A1S6HSF1"/>